<sequence>MFFKFTSKVKSKTDHYILANNNDKHFLEDFKNGNEKAIRKLYTLYYRPLCYFNQKIINYSQEAEDISTETFLKLLQKRKDFESLSEIRSFLFTASKNSCLDFLRKEKRHNKSHQEISLLSPLEELLVDQEVISAKVLQSIYAEIENLPNQCQQIFKSIYIEGKTTAEIAKEMGISTQTVLNQKAKALRKIRLALSHENLFSMAMLLKTLSLIALDSKQ</sequence>
<evidence type="ECO:0000256" key="1">
    <source>
        <dbReference type="ARBA" id="ARBA00010641"/>
    </source>
</evidence>
<keyword evidence="4" id="KW-0804">Transcription</keyword>
<gene>
    <name evidence="7" type="ORF">SAMN05443667_106147</name>
</gene>
<dbReference type="GO" id="GO:0003677">
    <property type="term" value="F:DNA binding"/>
    <property type="evidence" value="ECO:0007669"/>
    <property type="project" value="InterPro"/>
</dbReference>
<dbReference type="InterPro" id="IPR007627">
    <property type="entry name" value="RNA_pol_sigma70_r2"/>
</dbReference>
<dbReference type="InterPro" id="IPR013324">
    <property type="entry name" value="RNA_pol_sigma_r3/r4-like"/>
</dbReference>
<protein>
    <submittedName>
        <fullName evidence="7">RNA polymerase sigma-70 factor, ECF subfamily</fullName>
    </submittedName>
</protein>
<dbReference type="GO" id="GO:0006352">
    <property type="term" value="P:DNA-templated transcription initiation"/>
    <property type="evidence" value="ECO:0007669"/>
    <property type="project" value="InterPro"/>
</dbReference>
<dbReference type="Pfam" id="PF08281">
    <property type="entry name" value="Sigma70_r4_2"/>
    <property type="match status" value="1"/>
</dbReference>
<evidence type="ECO:0000256" key="4">
    <source>
        <dbReference type="ARBA" id="ARBA00023163"/>
    </source>
</evidence>
<keyword evidence="8" id="KW-1185">Reference proteome</keyword>
<reference evidence="8" key="1">
    <citation type="submission" date="2016-10" db="EMBL/GenBank/DDBJ databases">
        <authorList>
            <person name="Varghese N."/>
            <person name="Submissions S."/>
        </authorList>
    </citation>
    <scope>NUCLEOTIDE SEQUENCE [LARGE SCALE GENOMIC DNA]</scope>
    <source>
        <strain evidence="8">DSM 22376</strain>
    </source>
</reference>
<feature type="domain" description="RNA polymerase sigma-70 region 2" evidence="5">
    <location>
        <begin position="41"/>
        <end position="108"/>
    </location>
</feature>
<dbReference type="InterPro" id="IPR013325">
    <property type="entry name" value="RNA_pol_sigma_r2"/>
</dbReference>
<dbReference type="PANTHER" id="PTHR43133">
    <property type="entry name" value="RNA POLYMERASE ECF-TYPE SIGMA FACTO"/>
    <property type="match status" value="1"/>
</dbReference>
<evidence type="ECO:0000256" key="3">
    <source>
        <dbReference type="ARBA" id="ARBA00023082"/>
    </source>
</evidence>
<keyword evidence="3" id="KW-0731">Sigma factor</keyword>
<dbReference type="InterPro" id="IPR014327">
    <property type="entry name" value="RNA_pol_sigma70_bacteroid"/>
</dbReference>
<organism evidence="7 8">
    <name type="scientific">Flavobacterium gillisiae</name>
    <dbReference type="NCBI Taxonomy" id="150146"/>
    <lineage>
        <taxon>Bacteria</taxon>
        <taxon>Pseudomonadati</taxon>
        <taxon>Bacteroidota</taxon>
        <taxon>Flavobacteriia</taxon>
        <taxon>Flavobacteriales</taxon>
        <taxon>Flavobacteriaceae</taxon>
        <taxon>Flavobacterium</taxon>
    </lineage>
</organism>
<dbReference type="NCBIfam" id="TIGR02985">
    <property type="entry name" value="Sig70_bacteroi1"/>
    <property type="match status" value="1"/>
</dbReference>
<dbReference type="SUPFAM" id="SSF88659">
    <property type="entry name" value="Sigma3 and sigma4 domains of RNA polymerase sigma factors"/>
    <property type="match status" value="1"/>
</dbReference>
<dbReference type="PANTHER" id="PTHR43133:SF46">
    <property type="entry name" value="RNA POLYMERASE SIGMA-70 FACTOR ECF SUBFAMILY"/>
    <property type="match status" value="1"/>
</dbReference>
<dbReference type="InterPro" id="IPR036388">
    <property type="entry name" value="WH-like_DNA-bd_sf"/>
</dbReference>
<dbReference type="EMBL" id="FNRD01000006">
    <property type="protein sequence ID" value="SEA62324.1"/>
    <property type="molecule type" value="Genomic_DNA"/>
</dbReference>
<comment type="similarity">
    <text evidence="1">Belongs to the sigma-70 factor family. ECF subfamily.</text>
</comment>
<evidence type="ECO:0000313" key="8">
    <source>
        <dbReference type="Proteomes" id="UP000198951"/>
    </source>
</evidence>
<dbReference type="AlphaFoldDB" id="A0A1H4CPN0"/>
<dbReference type="InterPro" id="IPR039425">
    <property type="entry name" value="RNA_pol_sigma-70-like"/>
</dbReference>
<evidence type="ECO:0000259" key="5">
    <source>
        <dbReference type="Pfam" id="PF04542"/>
    </source>
</evidence>
<dbReference type="GO" id="GO:0016987">
    <property type="term" value="F:sigma factor activity"/>
    <property type="evidence" value="ECO:0007669"/>
    <property type="project" value="UniProtKB-KW"/>
</dbReference>
<name>A0A1H4CPN0_9FLAO</name>
<evidence type="ECO:0000313" key="7">
    <source>
        <dbReference type="EMBL" id="SEA62324.1"/>
    </source>
</evidence>
<evidence type="ECO:0000256" key="2">
    <source>
        <dbReference type="ARBA" id="ARBA00023015"/>
    </source>
</evidence>
<dbReference type="NCBIfam" id="TIGR02937">
    <property type="entry name" value="sigma70-ECF"/>
    <property type="match status" value="1"/>
</dbReference>
<proteinExistence type="inferred from homology"/>
<evidence type="ECO:0000259" key="6">
    <source>
        <dbReference type="Pfam" id="PF08281"/>
    </source>
</evidence>
<dbReference type="STRING" id="150146.SAMN05443667_106147"/>
<dbReference type="Pfam" id="PF04542">
    <property type="entry name" value="Sigma70_r2"/>
    <property type="match status" value="1"/>
</dbReference>
<keyword evidence="2" id="KW-0805">Transcription regulation</keyword>
<feature type="domain" description="RNA polymerase sigma factor 70 region 4 type 2" evidence="6">
    <location>
        <begin position="138"/>
        <end position="190"/>
    </location>
</feature>
<accession>A0A1H4CPN0</accession>
<dbReference type="InterPro" id="IPR013249">
    <property type="entry name" value="RNA_pol_sigma70_r4_t2"/>
</dbReference>
<dbReference type="SUPFAM" id="SSF88946">
    <property type="entry name" value="Sigma2 domain of RNA polymerase sigma factors"/>
    <property type="match status" value="1"/>
</dbReference>
<dbReference type="InterPro" id="IPR014284">
    <property type="entry name" value="RNA_pol_sigma-70_dom"/>
</dbReference>
<dbReference type="Proteomes" id="UP000198951">
    <property type="component" value="Unassembled WGS sequence"/>
</dbReference>
<dbReference type="Gene3D" id="1.10.1740.10">
    <property type="match status" value="1"/>
</dbReference>
<dbReference type="Gene3D" id="1.10.10.10">
    <property type="entry name" value="Winged helix-like DNA-binding domain superfamily/Winged helix DNA-binding domain"/>
    <property type="match status" value="1"/>
</dbReference>